<dbReference type="Pfam" id="PF13715">
    <property type="entry name" value="CarbopepD_reg_2"/>
    <property type="match status" value="1"/>
</dbReference>
<feature type="non-terminal residue" evidence="3">
    <location>
        <position position="445"/>
    </location>
</feature>
<dbReference type="SUPFAM" id="SSF56935">
    <property type="entry name" value="Porins"/>
    <property type="match status" value="1"/>
</dbReference>
<keyword evidence="1" id="KW-0732">Signal</keyword>
<dbReference type="PANTHER" id="PTHR30069:SF29">
    <property type="entry name" value="HEMOGLOBIN AND HEMOGLOBIN-HAPTOGLOBIN-BINDING PROTEIN 1-RELATED"/>
    <property type="match status" value="1"/>
</dbReference>
<dbReference type="EMBL" id="UINC01012978">
    <property type="protein sequence ID" value="SVA56349.1"/>
    <property type="molecule type" value="Genomic_DNA"/>
</dbReference>
<protein>
    <recommendedName>
        <fullName evidence="2">TonB-dependent receptor plug domain-containing protein</fullName>
    </recommendedName>
</protein>
<sequence>MCRFDLEKVFIICCTVLQTVFAGTTGKLTGAITIKETGEPLVGANVLIEGTGLGAATDLGGNYFILQVPPGKYFVRFTMIGFQDLVMSNVRVQVDLTTRLDGALSEKVIGMDEVVVQASRPMINTNVTYSQANISSDEVAMLPVEEFEDVIALQAGVVIANGEIHVRGGRGGEIAYMIDGITVTDPFNSDIAVEIENNAIQELQFISGTFNAEYGQAMSGIVNIITKDGSFMDYLGSVSVNGGNYYSDDRDIFPRLDRIDLQGISDLKANVEGPILPGSLSFFASGRIKRDNGHLYGRRVFHPHTFIWDAEVNNFVVDSLVGLGDGTVLLPEDTLGTVIDSLMGKDIFDWVLMNWHEQKTMQAKLSWRLGPYLKISYNRMFSDTRQQSYSHLYKWNPDGRSRSFSTRTADLVRLDISVSHSTFANIMLSRAVNHYRSQLSNDPDF</sequence>
<reference evidence="3" key="1">
    <citation type="submission" date="2018-05" db="EMBL/GenBank/DDBJ databases">
        <authorList>
            <person name="Lanie J.A."/>
            <person name="Ng W.-L."/>
            <person name="Kazmierczak K.M."/>
            <person name="Andrzejewski T.M."/>
            <person name="Davidsen T.M."/>
            <person name="Wayne K.J."/>
            <person name="Tettelin H."/>
            <person name="Glass J.I."/>
            <person name="Rusch D."/>
            <person name="Podicherti R."/>
            <person name="Tsui H.-C.T."/>
            <person name="Winkler M.E."/>
        </authorList>
    </citation>
    <scope>NUCLEOTIDE SEQUENCE</scope>
</reference>
<dbReference type="GO" id="GO:0044718">
    <property type="term" value="P:siderophore transmembrane transport"/>
    <property type="evidence" value="ECO:0007669"/>
    <property type="project" value="TreeGrafter"/>
</dbReference>
<dbReference type="GO" id="GO:0015344">
    <property type="term" value="F:siderophore uptake transmembrane transporter activity"/>
    <property type="evidence" value="ECO:0007669"/>
    <property type="project" value="TreeGrafter"/>
</dbReference>
<dbReference type="Gene3D" id="2.60.40.1120">
    <property type="entry name" value="Carboxypeptidase-like, regulatory domain"/>
    <property type="match status" value="1"/>
</dbReference>
<proteinExistence type="predicted"/>
<dbReference type="InterPro" id="IPR008969">
    <property type="entry name" value="CarboxyPept-like_regulatory"/>
</dbReference>
<organism evidence="3">
    <name type="scientific">marine metagenome</name>
    <dbReference type="NCBI Taxonomy" id="408172"/>
    <lineage>
        <taxon>unclassified sequences</taxon>
        <taxon>metagenomes</taxon>
        <taxon>ecological metagenomes</taxon>
    </lineage>
</organism>
<dbReference type="PANTHER" id="PTHR30069">
    <property type="entry name" value="TONB-DEPENDENT OUTER MEMBRANE RECEPTOR"/>
    <property type="match status" value="1"/>
</dbReference>
<name>A0A381WV01_9ZZZZ</name>
<dbReference type="Gene3D" id="2.170.130.10">
    <property type="entry name" value="TonB-dependent receptor, plug domain"/>
    <property type="match status" value="1"/>
</dbReference>
<evidence type="ECO:0000256" key="1">
    <source>
        <dbReference type="ARBA" id="ARBA00022729"/>
    </source>
</evidence>
<evidence type="ECO:0000259" key="2">
    <source>
        <dbReference type="Pfam" id="PF07715"/>
    </source>
</evidence>
<dbReference type="InterPro" id="IPR037066">
    <property type="entry name" value="Plug_dom_sf"/>
</dbReference>
<dbReference type="InterPro" id="IPR012910">
    <property type="entry name" value="Plug_dom"/>
</dbReference>
<feature type="domain" description="TonB-dependent receptor plug" evidence="2">
    <location>
        <begin position="126"/>
        <end position="220"/>
    </location>
</feature>
<dbReference type="SUPFAM" id="SSF49464">
    <property type="entry name" value="Carboxypeptidase regulatory domain-like"/>
    <property type="match status" value="1"/>
</dbReference>
<accession>A0A381WV01</accession>
<evidence type="ECO:0000313" key="3">
    <source>
        <dbReference type="EMBL" id="SVA56349.1"/>
    </source>
</evidence>
<dbReference type="PROSITE" id="PS52016">
    <property type="entry name" value="TONB_DEPENDENT_REC_3"/>
    <property type="match status" value="1"/>
</dbReference>
<dbReference type="InterPro" id="IPR039426">
    <property type="entry name" value="TonB-dep_rcpt-like"/>
</dbReference>
<dbReference type="AlphaFoldDB" id="A0A381WV01"/>
<dbReference type="Pfam" id="PF07715">
    <property type="entry name" value="Plug"/>
    <property type="match status" value="1"/>
</dbReference>
<gene>
    <name evidence="3" type="ORF">METZ01_LOCUS109203</name>
</gene>